<dbReference type="Proteomes" id="UP000181917">
    <property type="component" value="Unassembled WGS sequence"/>
</dbReference>
<evidence type="ECO:0000256" key="2">
    <source>
        <dbReference type="SAM" id="SignalP"/>
    </source>
</evidence>
<feature type="compositionally biased region" description="Polar residues" evidence="1">
    <location>
        <begin position="357"/>
        <end position="381"/>
    </location>
</feature>
<name>A0A1H1A5H5_9MICC</name>
<proteinExistence type="predicted"/>
<dbReference type="STRING" id="37928.SAMN04489742_0764"/>
<dbReference type="AlphaFoldDB" id="A0A1H1A5H5"/>
<accession>A0A1H1A5H5</accession>
<feature type="signal peptide" evidence="2">
    <location>
        <begin position="1"/>
        <end position="36"/>
    </location>
</feature>
<dbReference type="EMBL" id="FNKH01000002">
    <property type="protein sequence ID" value="SDQ34955.1"/>
    <property type="molecule type" value="Genomic_DNA"/>
</dbReference>
<organism evidence="3 4">
    <name type="scientific">Crystallibacter crystallopoietes</name>
    <dbReference type="NCBI Taxonomy" id="37928"/>
    <lineage>
        <taxon>Bacteria</taxon>
        <taxon>Bacillati</taxon>
        <taxon>Actinomycetota</taxon>
        <taxon>Actinomycetes</taxon>
        <taxon>Micrococcales</taxon>
        <taxon>Micrococcaceae</taxon>
        <taxon>Crystallibacter</taxon>
    </lineage>
</organism>
<evidence type="ECO:0000313" key="3">
    <source>
        <dbReference type="EMBL" id="SDQ34955.1"/>
    </source>
</evidence>
<gene>
    <name evidence="3" type="ORF">SAMN04489742_0764</name>
</gene>
<dbReference type="RefSeq" id="WP_158300464.1">
    <property type="nucleotide sequence ID" value="NZ_CP018863.1"/>
</dbReference>
<feature type="region of interest" description="Disordered" evidence="1">
    <location>
        <begin position="209"/>
        <end position="280"/>
    </location>
</feature>
<sequence>MRVELLSRVPVLLRKVVLTAAATAGFALFGIAGASAADADGGLLTEVLSSETQTTTATLTEELKPVTDNVGAATGKLAPVTGQLAAVTEKVAPVVEKAAAPAGAASESVGQTTQPVTGAAHEVAGAVAAVSDPVLESAAPLTEPVLETAADVVEPVVESGTSAVQPVVTPVVEAAAPVADPVIEAAAPVVDPVEEAAEPIVDAVEAGGLASDTADSNGTITAVEDGPTAETSSSVPVAAAEVSASQLEKDPTEAATAAGASDNRQEEGRETAPAPAKLQPTPAQFLAQMAYTPSAVMEQDAHRAAGESYPGQPVAAIPAAVPAGVGGSGSTAAGGNASAGQSAADVPFSNLLPPFANSGTTDGSAWSLPASRSSDPGSSPD</sequence>
<feature type="compositionally biased region" description="Low complexity" evidence="1">
    <location>
        <begin position="330"/>
        <end position="344"/>
    </location>
</feature>
<protein>
    <submittedName>
        <fullName evidence="3">Uncharacterized protein</fullName>
    </submittedName>
</protein>
<keyword evidence="4" id="KW-1185">Reference proteome</keyword>
<feature type="chain" id="PRO_5010259883" evidence="2">
    <location>
        <begin position="37"/>
        <end position="381"/>
    </location>
</feature>
<reference evidence="3 4" key="1">
    <citation type="submission" date="2016-10" db="EMBL/GenBank/DDBJ databases">
        <authorList>
            <person name="de Groot N.N."/>
        </authorList>
    </citation>
    <scope>NUCLEOTIDE SEQUENCE [LARGE SCALE GENOMIC DNA]</scope>
    <source>
        <strain evidence="3 4">DSM 20117</strain>
    </source>
</reference>
<feature type="compositionally biased region" description="Low complexity" evidence="1">
    <location>
        <begin position="228"/>
        <end position="245"/>
    </location>
</feature>
<feature type="region of interest" description="Disordered" evidence="1">
    <location>
        <begin position="325"/>
        <end position="381"/>
    </location>
</feature>
<evidence type="ECO:0000256" key="1">
    <source>
        <dbReference type="SAM" id="MobiDB-lite"/>
    </source>
</evidence>
<keyword evidence="2" id="KW-0732">Signal</keyword>
<evidence type="ECO:0000313" key="4">
    <source>
        <dbReference type="Proteomes" id="UP000181917"/>
    </source>
</evidence>